<keyword evidence="3" id="KW-0808">Transferase</keyword>
<keyword evidence="6" id="KW-1185">Reference proteome</keyword>
<comment type="similarity">
    <text evidence="1">Belongs to the N(4)/N(6)-methyltransferase family.</text>
</comment>
<dbReference type="PROSITE" id="PS00092">
    <property type="entry name" value="N6_MTASE"/>
    <property type="match status" value="1"/>
</dbReference>
<dbReference type="PRINTS" id="PR00508">
    <property type="entry name" value="S21N4MTFRASE"/>
</dbReference>
<evidence type="ECO:0000256" key="1">
    <source>
        <dbReference type="ARBA" id="ARBA00006594"/>
    </source>
</evidence>
<dbReference type="PANTHER" id="PTHR13370">
    <property type="entry name" value="RNA METHYLASE-RELATED"/>
    <property type="match status" value="1"/>
</dbReference>
<dbReference type="InterPro" id="IPR002941">
    <property type="entry name" value="DNA_methylase_N4/N6"/>
</dbReference>
<dbReference type="GO" id="GO:0008170">
    <property type="term" value="F:N-methyltransferase activity"/>
    <property type="evidence" value="ECO:0007669"/>
    <property type="project" value="InterPro"/>
</dbReference>
<gene>
    <name evidence="5" type="primary">77</name>
    <name evidence="5" type="ORF">PBI_CHE9D_77</name>
</gene>
<dbReference type="PANTHER" id="PTHR13370:SF3">
    <property type="entry name" value="TRNA (GUANINE(10)-N2)-METHYLTRANSFERASE HOMOLOG"/>
    <property type="match status" value="1"/>
</dbReference>
<dbReference type="Proteomes" id="UP000006819">
    <property type="component" value="Segment"/>
</dbReference>
<accession>Q855N6</accession>
<keyword evidence="2 5" id="KW-0489">Methyltransferase</keyword>
<name>Q855N6_9CAUD</name>
<dbReference type="InterPro" id="IPR002052">
    <property type="entry name" value="DNA_methylase_N6_adenine_CS"/>
</dbReference>
<protein>
    <submittedName>
        <fullName evidence="5">DNA methylase</fullName>
    </submittedName>
</protein>
<proteinExistence type="inferred from homology"/>
<dbReference type="REBASE" id="7110">
    <property type="entry name" value="M.MsmChe9cORF77P"/>
</dbReference>
<dbReference type="GO" id="GO:0003677">
    <property type="term" value="F:DNA binding"/>
    <property type="evidence" value="ECO:0007669"/>
    <property type="project" value="InterPro"/>
</dbReference>
<dbReference type="KEGG" id="vg:2700928"/>
<dbReference type="SUPFAM" id="SSF53335">
    <property type="entry name" value="S-adenosyl-L-methionine-dependent methyltransferases"/>
    <property type="match status" value="1"/>
</dbReference>
<dbReference type="RefSeq" id="NP_818050.1">
    <property type="nucleotide sequence ID" value="NC_004686.2"/>
</dbReference>
<reference evidence="5 6" key="1">
    <citation type="journal article" date="2003" name="Cell">
        <title>Origins of highly mosaic mycobacteriophage genomes.</title>
        <authorList>
            <person name="Pedulla M.L."/>
            <person name="Ford M.E."/>
            <person name="Houtz J.M."/>
            <person name="Karthikeyan T."/>
            <person name="Wadsworth C."/>
            <person name="Lewis J.A."/>
            <person name="Jacobs-Sera D."/>
            <person name="Falbo J."/>
            <person name="Gross J."/>
            <person name="Pannunzio N.R."/>
            <person name="Brucker W."/>
            <person name="Kumar V."/>
            <person name="Kandasamy J."/>
            <person name="Keenan L."/>
            <person name="Bardarov S."/>
            <person name="Kriakov J."/>
            <person name="Lawrence J.G."/>
            <person name="Jacobs W.R. Jr."/>
            <person name="Hendrix R.W."/>
            <person name="Hatfull G.F."/>
        </authorList>
    </citation>
    <scope>NUCLEOTIDE SEQUENCE</scope>
</reference>
<dbReference type="Gene3D" id="3.40.50.150">
    <property type="entry name" value="Vaccinia Virus protein VP39"/>
    <property type="match status" value="1"/>
</dbReference>
<feature type="domain" description="DNA methylase N-4/N-6" evidence="4">
    <location>
        <begin position="128"/>
        <end position="203"/>
    </location>
</feature>
<dbReference type="OrthoDB" id="3832at10239"/>
<dbReference type="Pfam" id="PF01555">
    <property type="entry name" value="N6_N4_Mtase"/>
    <property type="match status" value="1"/>
</dbReference>
<evidence type="ECO:0000313" key="5">
    <source>
        <dbReference type="EMBL" id="AAN07995.1"/>
    </source>
</evidence>
<evidence type="ECO:0000256" key="2">
    <source>
        <dbReference type="ARBA" id="ARBA00022603"/>
    </source>
</evidence>
<evidence type="ECO:0000259" key="4">
    <source>
        <dbReference type="Pfam" id="PF01555"/>
    </source>
</evidence>
<dbReference type="InterPro" id="IPR001091">
    <property type="entry name" value="RM_Methyltransferase"/>
</dbReference>
<evidence type="ECO:0000313" key="6">
    <source>
        <dbReference type="Proteomes" id="UP000006819"/>
    </source>
</evidence>
<evidence type="ECO:0000256" key="3">
    <source>
        <dbReference type="ARBA" id="ARBA00022679"/>
    </source>
</evidence>
<sequence length="217" mass="23648">MTPYYTDDQVTLYHGDCLEITEWLAADVLVTDPPYGMAFVSSWTKQKRPVANDENTTHRDNALQEWGVEKPAAVFGTWRVAKPANVRQVLIWDKRGAGPGMGDLTTAFGTSHEEIYLIGHWAKRSTRRGSVITTESSPSDLTSRIGHPTPKPIGLMETIIAAAPDGVVADPFAGSGSTLVAARNLGRKAIGVELEEKYCELIAKRLDQMCLDFGTGA</sequence>
<dbReference type="InterPro" id="IPR029063">
    <property type="entry name" value="SAM-dependent_MTases_sf"/>
</dbReference>
<dbReference type="GeneID" id="2700928"/>
<dbReference type="GO" id="GO:0032259">
    <property type="term" value="P:methylation"/>
    <property type="evidence" value="ECO:0007669"/>
    <property type="project" value="UniProtKB-KW"/>
</dbReference>
<organism evidence="5 6">
    <name type="scientific">Mycobacterium phage Che9d</name>
    <dbReference type="NCBI Taxonomy" id="2907834"/>
    <lineage>
        <taxon>Viruses</taxon>
        <taxon>Duplodnaviria</taxon>
        <taxon>Heunggongvirae</taxon>
        <taxon>Uroviricota</taxon>
        <taxon>Caudoviricetes</taxon>
        <taxon>Gracegardnervirinae</taxon>
        <taxon>Avanivirus</taxon>
        <taxon>Avanivirus Che9d</taxon>
    </lineage>
</organism>
<dbReference type="EMBL" id="AY129336">
    <property type="protein sequence ID" value="AAN07995.1"/>
    <property type="molecule type" value="Genomic_DNA"/>
</dbReference>